<accession>B6K1I6</accession>
<dbReference type="GO" id="GO:0070600">
    <property type="term" value="P:fungal-type cell wall (1-&gt;3)-alpha-glucan biosynthetic process"/>
    <property type="evidence" value="ECO:0000318"/>
    <property type="project" value="GO_Central"/>
</dbReference>
<dbReference type="Gene3D" id="3.40.50.2000">
    <property type="entry name" value="Glycogen Phosphorylase B"/>
    <property type="match status" value="2"/>
</dbReference>
<feature type="transmembrane region" description="Helical" evidence="8">
    <location>
        <begin position="2309"/>
        <end position="2329"/>
    </location>
</feature>
<dbReference type="Pfam" id="PF26122">
    <property type="entry name" value="CBM_Mok13"/>
    <property type="match status" value="1"/>
</dbReference>
<dbReference type="EMBL" id="KE651166">
    <property type="protein sequence ID" value="EEB07807.1"/>
    <property type="molecule type" value="Genomic_DNA"/>
</dbReference>
<evidence type="ECO:0000256" key="7">
    <source>
        <dbReference type="SAM" id="MobiDB-lite"/>
    </source>
</evidence>
<dbReference type="GO" id="GO:0035841">
    <property type="term" value="C:new growing cell tip"/>
    <property type="evidence" value="ECO:0007669"/>
    <property type="project" value="EnsemblFungi"/>
</dbReference>
<dbReference type="GO" id="GO:0005619">
    <property type="term" value="C:ascospore wall"/>
    <property type="evidence" value="ECO:0007669"/>
    <property type="project" value="EnsemblFungi"/>
</dbReference>
<dbReference type="CDD" id="cd11323">
    <property type="entry name" value="AmyAc_AGS"/>
    <property type="match status" value="1"/>
</dbReference>
<dbReference type="FunFam" id="3.20.20.80:FF:000073">
    <property type="entry name" value="Alpha-1,3-glucan synthase Ags2"/>
    <property type="match status" value="1"/>
</dbReference>
<feature type="transmembrane region" description="Helical" evidence="8">
    <location>
        <begin position="2202"/>
        <end position="2219"/>
    </location>
</feature>
<dbReference type="InterPro" id="IPR058658">
    <property type="entry name" value="Mok11-13/Ags1-like_Ig_2"/>
</dbReference>
<sequence length="2415" mass="271843">MHGLLGVWTWKGVFITVLGFVVFLCVSAAPYMEDMVKWNLNTNKTATEVLDYSGEWSNHQFTASPSNWRMNMITVILDRWYDGDPTNNDINGTYYEYDIRETSLRNGGDIIGLKKSLDYIQGMGVGTIYIAGTPFINMPWGADQYSPLDLTILDPHLGTIDDWRDTIEEIHSRGMYLIVDMTVATLGDLVGLTGYLNGAVDFSLNEHDAQWKNVSRQYLDFKYHNVWNKSCELPRFWGDDGHPVQILWKGCYVSDIDQYGDTEAFGSYPDWRRQLSKFASVQDRLREWNPDVNKKLRHLSCLLISMLDVDGFRIDKATQMTVDFLTDWSMSVRECAKKYNKNNFFIPGEVTGSSSYGAIYYGRGRQPDNRPPNTTVAFSLQSSDSDYFLRDETYNNIDASAFHYSVYRGLTRFLGMDSAMEISYDVSNQMPQAWNGIQINEDFINPNTGKLDPRHMYGVTNHDLFRWGSIQNGTERLMLGTVITSLMFPGIPLLYYGDEQGLYILDNTAGNYLYGRQPMNSAWAWYLHGCYGLNATQYPSIDLTPAKNGCHDEWNSYDHFDVASEYRNAYMNIHQIRNKYVALLHGYRFDLIRNWTEDVYFPNSQPTPTVMGLYSVIRGAMSGIQNLTEYAADGVSTSPVWAIYSNRNNTVTWSYDCDSSNAILGPWAPGKVVKNLIYPYETYTLQNSANGSWGCLSSIELPAYGFKLFVPESSFVGYDPIITKVTPQHDARIQYTNNSFTYTIEFSQPMMCDDITKALSFSSSTIPKNITVTLDESSVTCVNYTSTESVSMLGQVPGVFSWSGKLQNVYEGIHEVTLKPVSNAWNNGSVNSTNHFLFRVGSTLNPMVFMSANYSDTLIYVEDSKYYINHTAAGAAKFRYSSDFARTWSPWENYTGEPTQYTPSNWTGTKKQMWKGQHIQVQYWSDIAASANHMQEGDHGYQYRRTVPNMFLMGPFNEWGYDSGVSNKFTQVDDDTWEVNFVSSTYPAIIQFNAWGVNSDKEPDKTKIYGSQGNTSALMRTAPSDLSANEVIIYYDPGDHYLAYKVKFYDHMMRYELVPVGSWTVSIVIYILCIVIPPISAIIVSMTFKGSFYKVKFNKHGTSTGHHFFPLKPISGFKNMLKKSHSSTPFNPANGAVAGTAKRKCVLIATLEYDISDWQIKIKIGGLGVMAQLMGKNLKHQDLVWVVPCVGDIAYPEAEEAAPIEVKIIDQTYTINVYHHYVDNIKYVLLDAPVFRRQNTKEPYPARMDDLGSAIFYSAWNQCIAEVIRRNPIDIYHINDYHGALAPCYLLPDVIPCALSLHNAEFQGLWPLRTPEEKEEVCAVYNIPQRVCSKYVQFGNVFNLLHAAVSYIRIHQKGFGVVGVSNKYGKRSWARYPIFWGLKKIGKLPNPDPTDTDDVGADASKSKVTVDPDFERQKLVDKKMAQEWAGLEVDESYDLLVFVGRWSLQKGIDLIADIAPSLLENYKVQLLCVGPVIDLYGKFAAEKLSVLMEHYPTRVFSRPQFTQLPPYIFSGADFALIPSRDEPFGLVAVEFGRKGALGIGARVGGLGQMPGWWFTVESTATQHLLRQFETACQQALSSSQNTRALLRARSLKQRFPVSEWIAKLEALTEGCIKASIKCRKSGKSRSSFYSLTHESVSRSSEGLHTINEPNSSATSVSSTVAPTDSAQHLFSSFTPAADSSETNVSDIEKLSRSLSLGRRTGPAHQSDEPAVEGLDAIREENFEDIEEPDIWNADAIRDKIASHYRDSQTPSEFSQDSADFEFDPQKPYFYDDLLDDETVIRNAPSFRPQVGNFDGEHGLGATVSQDDSTEGSKGSDVHLPPPSPPFAKSPSGGGNPYMYGNLHTESSLSLASVMTGKEKKDFALTKVEQTFTDSDGHALQKFSEKLKELNPKNSKDDLCIELFLLKSEKHFYEARRVQKLGLQKPSKPHFNETSVHPVEEESDSNSSGLSYSQLSQSPNDSMDFVDTDTYQPVTGIKKFMQRKILGWPIYSIIVALGQILAATSYQLTLFSGSYGLETSQLYAVCGFFIVASLFWWFGFSKYPSRHCLSLPFVFYAIAFFMIGLPAFNGVYKGRYWISCVAAWIYSIGSSSGSLFFALNFGDEGHVETRTWVFRACLVQGTQQVWSAAIWYWGAYLSKANTSLTANYKISPVIPAITWPLACLSVLFFFMLRNGLPDYYYQLPGKIPAFYTALLRRKLVIWFCIAVFLQNFWLSTLNGRSWTYLWAISEIPQWQIFILVVVFYIIIWAALLALLGWVSGTHSWLICVFGVGLGAPRWLQIFWGTSNIGLYLPWAGDAGPYLGRCLWLWLGVLDAIQSVGIGMILLQTLTRKHVASALMTGQIIGAVATIIGRAGAPNRVGPANVFLDFTGWNPGDGAHVLASAPFWICLFCQLAICAGFLLFFRRENLSRP</sequence>
<dbReference type="HOGENOM" id="CLU_000488_0_0_1"/>
<keyword evidence="8" id="KW-1133">Transmembrane helix</keyword>
<dbReference type="Pfam" id="PF26114">
    <property type="entry name" value="Ig_2_Mok13"/>
    <property type="match status" value="1"/>
</dbReference>
<evidence type="ECO:0000313" key="12">
    <source>
        <dbReference type="Proteomes" id="UP000001744"/>
    </source>
</evidence>
<comment type="catalytic activity">
    <reaction evidence="6">
        <text>[(1-&gt;3)-alpha-D-glucosyl](n) + UDP-alpha-D-glucose = [(1-&gt;3)-alpha-D-glucosyl](n+1) + UDP + H(+)</text>
        <dbReference type="Rhea" id="RHEA:19749"/>
        <dbReference type="Rhea" id="RHEA-COMP:11150"/>
        <dbReference type="Rhea" id="RHEA-COMP:11151"/>
        <dbReference type="ChEBI" id="CHEBI:15378"/>
        <dbReference type="ChEBI" id="CHEBI:28100"/>
        <dbReference type="ChEBI" id="CHEBI:58223"/>
        <dbReference type="ChEBI" id="CHEBI:58885"/>
        <dbReference type="EC" id="2.4.1.183"/>
    </reaction>
</comment>
<dbReference type="GO" id="GO:0047657">
    <property type="term" value="F:alpha-1,3-glucan synthase activity"/>
    <property type="evidence" value="ECO:0000318"/>
    <property type="project" value="GO_Central"/>
</dbReference>
<dbReference type="EC" id="2.4.1.183" evidence="2"/>
<dbReference type="GO" id="GO:0000935">
    <property type="term" value="C:division septum"/>
    <property type="evidence" value="ECO:0007669"/>
    <property type="project" value="EnsemblFungi"/>
</dbReference>
<dbReference type="SMART" id="SM00642">
    <property type="entry name" value="Aamy"/>
    <property type="match status" value="1"/>
</dbReference>
<feature type="region of interest" description="Disordered" evidence="7">
    <location>
        <begin position="1789"/>
        <end position="1843"/>
    </location>
</feature>
<keyword evidence="4" id="KW-0808">Transferase</keyword>
<evidence type="ECO:0000259" key="9">
    <source>
        <dbReference type="SMART" id="SM00642"/>
    </source>
</evidence>
<dbReference type="Pfam" id="PF26108">
    <property type="entry name" value="GH_Mok13"/>
    <property type="match status" value="1"/>
</dbReference>
<keyword evidence="3" id="KW-0328">Glycosyltransferase</keyword>
<dbReference type="Proteomes" id="UP000001744">
    <property type="component" value="Unassembled WGS sequence"/>
</dbReference>
<dbReference type="eggNOG" id="ENOG502QSGC">
    <property type="taxonomic scope" value="Eukaryota"/>
</dbReference>
<feature type="transmembrane region" description="Helical" evidence="8">
    <location>
        <begin position="1991"/>
        <end position="2011"/>
    </location>
</feature>
<protein>
    <recommendedName>
        <fullName evidence="2">alpha-1,3-glucan synthase</fullName>
        <ecNumber evidence="2">2.4.1.183</ecNumber>
    </recommendedName>
</protein>
<feature type="region of interest" description="Disordered" evidence="7">
    <location>
        <begin position="1927"/>
        <end position="1967"/>
    </location>
</feature>
<dbReference type="VEuPathDB" id="FungiDB:SJAG_02916"/>
<feature type="transmembrane region" description="Helical" evidence="8">
    <location>
        <begin position="2267"/>
        <end position="2289"/>
    </location>
</feature>
<feature type="transmembrane region" description="Helical" evidence="8">
    <location>
        <begin position="2023"/>
        <end position="2042"/>
    </location>
</feature>
<dbReference type="FunFam" id="3.40.50.2000:FF:000058">
    <property type="entry name" value="Alpha-1,3-glucan synthase Ags1"/>
    <property type="match status" value="1"/>
</dbReference>
<dbReference type="STRING" id="402676.B6K1I6"/>
<comment type="similarity">
    <text evidence="1">Belongs to the glycosyltransferase group 1 family.</text>
</comment>
<keyword evidence="12" id="KW-1185">Reference proteome</keyword>
<feature type="transmembrane region" description="Helical" evidence="8">
    <location>
        <begin position="2239"/>
        <end position="2260"/>
    </location>
</feature>
<dbReference type="Pfam" id="PF26111">
    <property type="entry name" value="Ig_Mok13"/>
    <property type="match status" value="1"/>
</dbReference>
<dbReference type="OrthoDB" id="512920at2759"/>
<dbReference type="SUPFAM" id="SSF53756">
    <property type="entry name" value="UDP-Glycosyltransferase/glycogen phosphorylase"/>
    <property type="match status" value="1"/>
</dbReference>
<dbReference type="InterPro" id="IPR058659">
    <property type="entry name" value="Mok11-13/Ags1-like_CBM"/>
</dbReference>
<feature type="compositionally biased region" description="Low complexity" evidence="7">
    <location>
        <begin position="1655"/>
        <end position="1664"/>
    </location>
</feature>
<dbReference type="Pfam" id="PF00534">
    <property type="entry name" value="Glycos_transf_1"/>
    <property type="match status" value="1"/>
</dbReference>
<feature type="transmembrane region" description="Helical" evidence="8">
    <location>
        <begin position="2341"/>
        <end position="2359"/>
    </location>
</feature>
<feature type="transmembrane region" description="Helical" evidence="8">
    <location>
        <begin position="2054"/>
        <end position="2073"/>
    </location>
</feature>
<evidence type="ECO:0000256" key="3">
    <source>
        <dbReference type="ARBA" id="ARBA00022676"/>
    </source>
</evidence>
<feature type="transmembrane region" description="Helical" evidence="8">
    <location>
        <begin position="2387"/>
        <end position="2407"/>
    </location>
</feature>
<reference evidence="10 12" key="1">
    <citation type="journal article" date="2011" name="Science">
        <title>Comparative functional genomics of the fission yeasts.</title>
        <authorList>
            <person name="Rhind N."/>
            <person name="Chen Z."/>
            <person name="Yassour M."/>
            <person name="Thompson D.A."/>
            <person name="Haas B.J."/>
            <person name="Habib N."/>
            <person name="Wapinski I."/>
            <person name="Roy S."/>
            <person name="Lin M.F."/>
            <person name="Heiman D.I."/>
            <person name="Young S.K."/>
            <person name="Furuya K."/>
            <person name="Guo Y."/>
            <person name="Pidoux A."/>
            <person name="Chen H.M."/>
            <person name="Robbertse B."/>
            <person name="Goldberg J.M."/>
            <person name="Aoki K."/>
            <person name="Bayne E.H."/>
            <person name="Berlin A.M."/>
            <person name="Desjardins C.A."/>
            <person name="Dobbs E."/>
            <person name="Dukaj L."/>
            <person name="Fan L."/>
            <person name="FitzGerald M.G."/>
            <person name="French C."/>
            <person name="Gujja S."/>
            <person name="Hansen K."/>
            <person name="Keifenheim D."/>
            <person name="Levin J.Z."/>
            <person name="Mosher R.A."/>
            <person name="Mueller C.A."/>
            <person name="Pfiffner J."/>
            <person name="Priest M."/>
            <person name="Russ C."/>
            <person name="Smialowska A."/>
            <person name="Swoboda P."/>
            <person name="Sykes S.M."/>
            <person name="Vaughn M."/>
            <person name="Vengrova S."/>
            <person name="Yoder R."/>
            <person name="Zeng Q."/>
            <person name="Allshire R."/>
            <person name="Baulcombe D."/>
            <person name="Birren B.W."/>
            <person name="Brown W."/>
            <person name="Ekwall K."/>
            <person name="Kellis M."/>
            <person name="Leatherwood J."/>
            <person name="Levin H."/>
            <person name="Margalit H."/>
            <person name="Martienssen R."/>
            <person name="Nieduszynski C.A."/>
            <person name="Spatafora J.W."/>
            <person name="Friedman N."/>
            <person name="Dalgaard J.Z."/>
            <person name="Baumann P."/>
            <person name="Niki H."/>
            <person name="Regev A."/>
            <person name="Nusbaum C."/>
        </authorList>
    </citation>
    <scope>NUCLEOTIDE SEQUENCE [LARGE SCALE GENOMIC DNA]</scope>
    <source>
        <strain evidence="12">yFS275 / FY16936</strain>
    </source>
</reference>
<feature type="transmembrane region" description="Helical" evidence="8">
    <location>
        <begin position="12"/>
        <end position="32"/>
    </location>
</feature>
<dbReference type="CDD" id="cd03791">
    <property type="entry name" value="GT5_Glycogen_synthase_DULL1-like"/>
    <property type="match status" value="1"/>
</dbReference>
<keyword evidence="5" id="KW-0961">Cell wall biogenesis/degradation</keyword>
<dbReference type="PANTHER" id="PTHR47182">
    <property type="entry name" value="CELL WALL ALPHA-1,3-GLUCAN SYNTHASE AGS1-RELATED"/>
    <property type="match status" value="1"/>
</dbReference>
<dbReference type="Pfam" id="PF08323">
    <property type="entry name" value="Glyco_transf_5"/>
    <property type="match status" value="1"/>
</dbReference>
<dbReference type="InterPro" id="IPR058656">
    <property type="entry name" value="Mok11-13/Ags1-like_GH"/>
</dbReference>
<dbReference type="Gene3D" id="3.20.20.80">
    <property type="entry name" value="Glycosidases"/>
    <property type="match status" value="1"/>
</dbReference>
<dbReference type="GO" id="GO:0009277">
    <property type="term" value="C:fungal-type cell wall"/>
    <property type="evidence" value="ECO:0000318"/>
    <property type="project" value="GO_Central"/>
</dbReference>
<dbReference type="JaponicusDB" id="SJAG_02916">
    <property type="gene designation" value="ags1"/>
</dbReference>
<evidence type="ECO:0000256" key="8">
    <source>
        <dbReference type="SAM" id="Phobius"/>
    </source>
</evidence>
<dbReference type="InterPro" id="IPR006047">
    <property type="entry name" value="GH13_cat_dom"/>
</dbReference>
<organism evidence="10 12">
    <name type="scientific">Schizosaccharomyces japonicus (strain yFS275 / FY16936)</name>
    <name type="common">Fission yeast</name>
    <dbReference type="NCBI Taxonomy" id="402676"/>
    <lineage>
        <taxon>Eukaryota</taxon>
        <taxon>Fungi</taxon>
        <taxon>Dikarya</taxon>
        <taxon>Ascomycota</taxon>
        <taxon>Taphrinomycotina</taxon>
        <taxon>Schizosaccharomycetes</taxon>
        <taxon>Schizosaccharomycetales</taxon>
        <taxon>Schizosaccharomycetaceae</taxon>
        <taxon>Schizosaccharomyces</taxon>
    </lineage>
</organism>
<dbReference type="OMA" id="NIGPGPI"/>
<dbReference type="RefSeq" id="XP_002174100.1">
    <property type="nucleotide sequence ID" value="XM_002174064.2"/>
</dbReference>
<dbReference type="InterPro" id="IPR017853">
    <property type="entry name" value="GH"/>
</dbReference>
<dbReference type="InterPro" id="IPR058657">
    <property type="entry name" value="Mok11-13/Ags1-like_Ig"/>
</dbReference>
<feature type="compositionally biased region" description="Low complexity" evidence="7">
    <location>
        <begin position="1948"/>
        <end position="1961"/>
    </location>
</feature>
<dbReference type="SUPFAM" id="SSF51445">
    <property type="entry name" value="(Trans)glycosidases"/>
    <property type="match status" value="1"/>
</dbReference>
<keyword evidence="8" id="KW-0812">Transmembrane</keyword>
<evidence type="ECO:0000256" key="5">
    <source>
        <dbReference type="ARBA" id="ARBA00023316"/>
    </source>
</evidence>
<dbReference type="GeneID" id="7048598"/>
<dbReference type="GO" id="GO:0009897">
    <property type="term" value="C:external side of plasma membrane"/>
    <property type="evidence" value="ECO:0007669"/>
    <property type="project" value="EnsemblFungi"/>
</dbReference>
<dbReference type="InterPro" id="IPR013534">
    <property type="entry name" value="Starch_synth_cat_dom"/>
</dbReference>
<dbReference type="PANTHER" id="PTHR47182:SF2">
    <property type="entry name" value="CELL WALL ALPHA-1,3-GLUCAN SYNTHASE AGS1"/>
    <property type="match status" value="1"/>
</dbReference>
<proteinExistence type="inferred from homology"/>
<keyword evidence="8" id="KW-0472">Membrane</keyword>
<evidence type="ECO:0000313" key="11">
    <source>
        <dbReference type="JaponicusDB" id="SJAG_02916"/>
    </source>
</evidence>
<dbReference type="FunFam" id="3.40.50.2000:FF:000052">
    <property type="entry name" value="Alpha-1,3-glucan synthase Ags2"/>
    <property type="match status" value="1"/>
</dbReference>
<dbReference type="InterPro" id="IPR058654">
    <property type="entry name" value="Mok11-14/Ags1-like_TM"/>
</dbReference>
<evidence type="ECO:0000256" key="1">
    <source>
        <dbReference type="ARBA" id="ARBA00006122"/>
    </source>
</evidence>
<dbReference type="GO" id="GO:0071555">
    <property type="term" value="P:cell wall organization"/>
    <property type="evidence" value="ECO:0007669"/>
    <property type="project" value="UniProtKB-KW"/>
</dbReference>
<feature type="transmembrane region" description="Helical" evidence="8">
    <location>
        <begin position="2156"/>
        <end position="2175"/>
    </location>
</feature>
<feature type="domain" description="Glycosyl hydrolase family 13 catalytic" evidence="9">
    <location>
        <begin position="74"/>
        <end position="547"/>
    </location>
</feature>
<feature type="compositionally biased region" description="Polar residues" evidence="7">
    <location>
        <begin position="1643"/>
        <end position="1654"/>
    </location>
</feature>
<dbReference type="Pfam" id="PF00128">
    <property type="entry name" value="Alpha-amylase"/>
    <property type="match status" value="1"/>
</dbReference>
<name>B6K1I6_SCHJY</name>
<gene>
    <name evidence="11" type="primary">ags1</name>
    <name evidence="10" type="ORF">SJAG_02916</name>
</gene>
<dbReference type="InterPro" id="IPR058655">
    <property type="entry name" value="Mok11-14/Ags1-like"/>
</dbReference>
<dbReference type="GO" id="GO:0031671">
    <property type="term" value="P:primary cell septum biogenesis"/>
    <property type="evidence" value="ECO:0007669"/>
    <property type="project" value="EnsemblFungi"/>
</dbReference>
<feature type="region of interest" description="Disordered" evidence="7">
    <location>
        <begin position="1643"/>
        <end position="1664"/>
    </location>
</feature>
<dbReference type="GO" id="GO:0035840">
    <property type="term" value="C:old growing cell tip"/>
    <property type="evidence" value="ECO:0007669"/>
    <property type="project" value="EnsemblFungi"/>
</dbReference>
<evidence type="ECO:0000256" key="6">
    <source>
        <dbReference type="ARBA" id="ARBA00048960"/>
    </source>
</evidence>
<dbReference type="Pfam" id="PF26127">
    <property type="entry name" value="12TM_Mok13"/>
    <property type="match status" value="1"/>
</dbReference>
<dbReference type="InterPro" id="IPR001296">
    <property type="entry name" value="Glyco_trans_1"/>
</dbReference>
<evidence type="ECO:0000256" key="4">
    <source>
        <dbReference type="ARBA" id="ARBA00022679"/>
    </source>
</evidence>
<feature type="transmembrane region" description="Helical" evidence="8">
    <location>
        <begin position="2079"/>
        <end position="2103"/>
    </location>
</feature>
<evidence type="ECO:0000256" key="2">
    <source>
        <dbReference type="ARBA" id="ARBA00012688"/>
    </source>
</evidence>
<evidence type="ECO:0000313" key="10">
    <source>
        <dbReference type="EMBL" id="EEB07807.1"/>
    </source>
</evidence>